<evidence type="ECO:0008006" key="5">
    <source>
        <dbReference type="Google" id="ProtNLM"/>
    </source>
</evidence>
<dbReference type="InterPro" id="IPR052513">
    <property type="entry name" value="Thioester_dehydratase-like"/>
</dbReference>
<dbReference type="InterPro" id="IPR012340">
    <property type="entry name" value="NA-bd_OB-fold"/>
</dbReference>
<dbReference type="Pfam" id="PF12172">
    <property type="entry name" value="zf-ChsH2"/>
    <property type="match status" value="1"/>
</dbReference>
<dbReference type="EMBL" id="RCZG01000001">
    <property type="protein sequence ID" value="TPG37318.1"/>
    <property type="molecule type" value="Genomic_DNA"/>
</dbReference>
<dbReference type="InterPro" id="IPR022002">
    <property type="entry name" value="ChsH2_Znr"/>
</dbReference>
<organism evidence="3 4">
    <name type="scientific">Mycolicibacterium hodleri</name>
    <dbReference type="NCBI Taxonomy" id="49897"/>
    <lineage>
        <taxon>Bacteria</taxon>
        <taxon>Bacillati</taxon>
        <taxon>Actinomycetota</taxon>
        <taxon>Actinomycetes</taxon>
        <taxon>Mycobacteriales</taxon>
        <taxon>Mycobacteriaceae</taxon>
        <taxon>Mycolicibacterium</taxon>
    </lineage>
</organism>
<reference evidence="3 4" key="1">
    <citation type="journal article" date="2019" name="Environ. Microbiol.">
        <title>Species interactions and distinct microbial communities in high Arctic permafrost affected cryosols are associated with the CH4 and CO2 gas fluxes.</title>
        <authorList>
            <person name="Altshuler I."/>
            <person name="Hamel J."/>
            <person name="Turney S."/>
            <person name="Magnuson E."/>
            <person name="Levesque R."/>
            <person name="Greer C."/>
            <person name="Whyte L.G."/>
        </authorList>
    </citation>
    <scope>NUCLEOTIDE SEQUENCE [LARGE SCALE GENOMIC DNA]</scope>
    <source>
        <strain evidence="3 4">S5.20</strain>
    </source>
</reference>
<dbReference type="Pfam" id="PF01796">
    <property type="entry name" value="OB_ChsH2_C"/>
    <property type="match status" value="1"/>
</dbReference>
<dbReference type="AlphaFoldDB" id="A0A502EI01"/>
<keyword evidence="4" id="KW-1185">Reference proteome</keyword>
<evidence type="ECO:0000313" key="3">
    <source>
        <dbReference type="EMBL" id="TPG37318.1"/>
    </source>
</evidence>
<dbReference type="PANTHER" id="PTHR34075:SF5">
    <property type="entry name" value="BLR3430 PROTEIN"/>
    <property type="match status" value="1"/>
</dbReference>
<accession>A0A502EI01</accession>
<evidence type="ECO:0000259" key="2">
    <source>
        <dbReference type="Pfam" id="PF12172"/>
    </source>
</evidence>
<proteinExistence type="predicted"/>
<sequence>MADQLSNDELVQRFPGEPITHDNAAHYRGRLRRELLVNRCDDCRLWHAPPKPMCPECWSWNVTPLPVSGNGAIFMNVFLYQGPPAPGVDYSTPYPVVTVELEEQVGLRFTATVADADNGDIQIGKAVRLDWRDRAGSPMPVFVLTGADA</sequence>
<dbReference type="Proteomes" id="UP000320095">
    <property type="component" value="Unassembled WGS sequence"/>
</dbReference>
<feature type="domain" description="ChsH2 C-terminal OB-fold" evidence="1">
    <location>
        <begin position="66"/>
        <end position="132"/>
    </location>
</feature>
<name>A0A502EI01_9MYCO</name>
<evidence type="ECO:0000259" key="1">
    <source>
        <dbReference type="Pfam" id="PF01796"/>
    </source>
</evidence>
<protein>
    <recommendedName>
        <fullName evidence="5">DNA-binding protein</fullName>
    </recommendedName>
</protein>
<dbReference type="SUPFAM" id="SSF50249">
    <property type="entry name" value="Nucleic acid-binding proteins"/>
    <property type="match status" value="1"/>
</dbReference>
<gene>
    <name evidence="3" type="ORF">EAH80_00945</name>
</gene>
<dbReference type="PANTHER" id="PTHR34075">
    <property type="entry name" value="BLR3430 PROTEIN"/>
    <property type="match status" value="1"/>
</dbReference>
<evidence type="ECO:0000313" key="4">
    <source>
        <dbReference type="Proteomes" id="UP000320095"/>
    </source>
</evidence>
<feature type="domain" description="ChsH2 rubredoxin-like zinc ribbon" evidence="2">
    <location>
        <begin position="30"/>
        <end position="59"/>
    </location>
</feature>
<comment type="caution">
    <text evidence="3">The sequence shown here is derived from an EMBL/GenBank/DDBJ whole genome shotgun (WGS) entry which is preliminary data.</text>
</comment>
<dbReference type="OrthoDB" id="7470921at2"/>
<dbReference type="Gene3D" id="6.10.30.10">
    <property type="match status" value="1"/>
</dbReference>
<dbReference type="InterPro" id="IPR002878">
    <property type="entry name" value="ChsH2_C"/>
</dbReference>